<gene>
    <name evidence="1" type="ORF">GN331_14610</name>
</gene>
<proteinExistence type="predicted"/>
<comment type="caution">
    <text evidence="1">The sequence shown here is derived from an EMBL/GenBank/DDBJ whole genome shotgun (WGS) entry which is preliminary data.</text>
</comment>
<name>A0A7C9HNL6_9GAMM</name>
<dbReference type="RefSeq" id="WP_156643033.1">
    <property type="nucleotide sequence ID" value="NZ_WOXT01000005.1"/>
</dbReference>
<keyword evidence="2" id="KW-1185">Reference proteome</keyword>
<evidence type="ECO:0000313" key="1">
    <source>
        <dbReference type="EMBL" id="MUV15435.1"/>
    </source>
</evidence>
<organism evidence="1 2">
    <name type="scientific">Noviluteimonas gilva</name>
    <dbReference type="NCBI Taxonomy" id="2682097"/>
    <lineage>
        <taxon>Bacteria</taxon>
        <taxon>Pseudomonadati</taxon>
        <taxon>Pseudomonadota</taxon>
        <taxon>Gammaproteobacteria</taxon>
        <taxon>Lysobacterales</taxon>
        <taxon>Lysobacteraceae</taxon>
        <taxon>Noviluteimonas</taxon>
    </lineage>
</organism>
<reference evidence="1 2" key="1">
    <citation type="submission" date="2019-12" db="EMBL/GenBank/DDBJ databases">
        <authorList>
            <person name="Xu J."/>
        </authorList>
    </citation>
    <scope>NUCLEOTIDE SEQUENCE [LARGE SCALE GENOMIC DNA]</scope>
    <source>
        <strain evidence="1 2">HX-5-24</strain>
    </source>
</reference>
<evidence type="ECO:0000313" key="2">
    <source>
        <dbReference type="Proteomes" id="UP000479692"/>
    </source>
</evidence>
<dbReference type="AlphaFoldDB" id="A0A7C9HNL6"/>
<accession>A0A7C9HNL6</accession>
<dbReference type="Proteomes" id="UP000479692">
    <property type="component" value="Unassembled WGS sequence"/>
</dbReference>
<sequence length="74" mass="8334">MSYFNTLPNAADPHLLTAIIRTAKEECEHATWEELEPVLAEAWEDLRGADEPSWDLVVDEIQQASLATARNEPN</sequence>
<protein>
    <submittedName>
        <fullName evidence="1">Uncharacterized protein</fullName>
    </submittedName>
</protein>
<dbReference type="EMBL" id="WOXT01000005">
    <property type="protein sequence ID" value="MUV15435.1"/>
    <property type="molecule type" value="Genomic_DNA"/>
</dbReference>